<gene>
    <name evidence="1" type="ORF">JYE49_02655</name>
</gene>
<organism evidence="1 2">
    <name type="scientific">Aristaeella hokkaidonensis</name>
    <dbReference type="NCBI Taxonomy" id="3046382"/>
    <lineage>
        <taxon>Bacteria</taxon>
        <taxon>Bacillati</taxon>
        <taxon>Bacillota</taxon>
        <taxon>Clostridia</taxon>
        <taxon>Eubacteriales</taxon>
        <taxon>Aristaeellaceae</taxon>
        <taxon>Aristaeella</taxon>
    </lineage>
</organism>
<keyword evidence="2" id="KW-1185">Reference proteome</keyword>
<evidence type="ECO:0000313" key="1">
    <source>
        <dbReference type="EMBL" id="QUC67620.1"/>
    </source>
</evidence>
<protein>
    <submittedName>
        <fullName evidence="1">4Fe-4S binding protein</fullName>
    </submittedName>
</protein>
<reference evidence="1" key="1">
    <citation type="submission" date="2021-01" db="EMBL/GenBank/DDBJ databases">
        <title>Complete genome sequence of Clostridiales bacterium R-7.</title>
        <authorList>
            <person name="Mahoney-Kurpe S.C."/>
            <person name="Palevich N."/>
            <person name="Koike S."/>
            <person name="Moon C.D."/>
            <person name="Attwood G.T."/>
        </authorList>
    </citation>
    <scope>NUCLEOTIDE SEQUENCE</scope>
    <source>
        <strain evidence="1">R-7</strain>
    </source>
</reference>
<dbReference type="Proteomes" id="UP000682782">
    <property type="component" value="Chromosome"/>
</dbReference>
<accession>A0AC61N3R6</accession>
<evidence type="ECO:0000313" key="2">
    <source>
        <dbReference type="Proteomes" id="UP000682782"/>
    </source>
</evidence>
<proteinExistence type="predicted"/>
<dbReference type="EMBL" id="CP068393">
    <property type="protein sequence ID" value="QUC67620.1"/>
    <property type="molecule type" value="Genomic_DNA"/>
</dbReference>
<sequence length="253" mass="28799">MIYCGRSFIVMRQKVRRTILFIAFLLFPVTIWYFSPALIIQAASEHIMNGSFFVFMAMLAASLFLGRAWCGWLCPAGGMQECLIRCNDKPAKQGWRNNIKYVIWVVWITLVIVTFILGKNKVTVDFFYQTDHGISVTEIHNYVVYYGVLLILVLPGLIHGRRGACHYLCWMAPFMVIGSTVGRFLHLPQLHIEADRTQCVSCGKCSKVCPMGLDVKAMTEKGINAKCTECIQCGACVDECPKKALKYRMSWRR</sequence>
<name>A0AC61N3R6_9FIRM</name>